<dbReference type="InterPro" id="IPR030802">
    <property type="entry name" value="Permease_MalE"/>
</dbReference>
<feature type="transmembrane region" description="Helical" evidence="1">
    <location>
        <begin position="254"/>
        <end position="283"/>
    </location>
</feature>
<dbReference type="Pfam" id="PF02405">
    <property type="entry name" value="MlaE"/>
    <property type="match status" value="1"/>
</dbReference>
<dbReference type="PANTHER" id="PTHR30188">
    <property type="entry name" value="ABC TRANSPORTER PERMEASE PROTEIN-RELATED"/>
    <property type="match status" value="1"/>
</dbReference>
<dbReference type="InterPro" id="IPR003453">
    <property type="entry name" value="ABC_MlaE_roteobac"/>
</dbReference>
<dbReference type="PANTHER" id="PTHR30188:SF3">
    <property type="entry name" value="ABC TRANSPORTER PERMEASE"/>
    <property type="match status" value="1"/>
</dbReference>
<dbReference type="EMBL" id="UOFR01000082">
    <property type="protein sequence ID" value="VAX01119.1"/>
    <property type="molecule type" value="Genomic_DNA"/>
</dbReference>
<name>A0A3B1A5U2_9ZZZZ</name>
<sequence length="366" mass="39320">MDGGTLTIVAAGDWRLKNNLPAIDSLRHYFNEHPDILAVRFDTQSVSHWDTGLCIFLLNVIELSSRTEIQIDQSGLPEGVRRLLVLATAVPQVKDTGRDRQSAGKIEKIGQATIDFIRGAPEALNFLGEAALALVQFFKGQAQYKRSDLFRIIQEVGPNALPIVTLISFLVGLILAYMGAVQLHQFGAQIYIADLVGIGMVREMAGLMTGIIMAGRSGAAFAAQLGTMQVNEEIDALKTLGISPMEYLVLPRMLALIMMVPLLTLYGSIVGMIAGMMIAVSAFDVTVFEYYNQTVRALDMTQVLVGLSKASVYGVLIAYSGCLRGMQCGRSASAVGEATTSAVVTSIVLIVVSASILTIIFQALGI</sequence>
<accession>A0A3B1A5U2</accession>
<keyword evidence="1" id="KW-1133">Transmembrane helix</keyword>
<dbReference type="NCBIfam" id="TIGR00056">
    <property type="entry name" value="MlaE family lipid ABC transporter permease subunit"/>
    <property type="match status" value="1"/>
</dbReference>
<protein>
    <submittedName>
        <fullName evidence="2">ABC-type transport system involved in resistance to organic solvents, permease component</fullName>
    </submittedName>
</protein>
<gene>
    <name evidence="2" type="ORF">MNBD_GAMMA21-1858</name>
</gene>
<dbReference type="GO" id="GO:0043190">
    <property type="term" value="C:ATP-binding cassette (ABC) transporter complex"/>
    <property type="evidence" value="ECO:0007669"/>
    <property type="project" value="InterPro"/>
</dbReference>
<feature type="transmembrane region" description="Helical" evidence="1">
    <location>
        <begin position="343"/>
        <end position="364"/>
    </location>
</feature>
<dbReference type="GO" id="GO:0005548">
    <property type="term" value="F:phospholipid transporter activity"/>
    <property type="evidence" value="ECO:0007669"/>
    <property type="project" value="TreeGrafter"/>
</dbReference>
<feature type="transmembrane region" description="Helical" evidence="1">
    <location>
        <begin position="303"/>
        <end position="322"/>
    </location>
</feature>
<proteinExistence type="predicted"/>
<organism evidence="2">
    <name type="scientific">hydrothermal vent metagenome</name>
    <dbReference type="NCBI Taxonomy" id="652676"/>
    <lineage>
        <taxon>unclassified sequences</taxon>
        <taxon>metagenomes</taxon>
        <taxon>ecological metagenomes</taxon>
    </lineage>
</organism>
<dbReference type="AlphaFoldDB" id="A0A3B1A5U2"/>
<keyword evidence="1" id="KW-0472">Membrane</keyword>
<evidence type="ECO:0000313" key="2">
    <source>
        <dbReference type="EMBL" id="VAX01119.1"/>
    </source>
</evidence>
<keyword evidence="1" id="KW-0812">Transmembrane</keyword>
<evidence type="ECO:0000256" key="1">
    <source>
        <dbReference type="SAM" id="Phobius"/>
    </source>
</evidence>
<feature type="transmembrane region" description="Helical" evidence="1">
    <location>
        <begin position="160"/>
        <end position="180"/>
    </location>
</feature>
<reference evidence="2" key="1">
    <citation type="submission" date="2018-06" db="EMBL/GenBank/DDBJ databases">
        <authorList>
            <person name="Zhirakovskaya E."/>
        </authorList>
    </citation>
    <scope>NUCLEOTIDE SEQUENCE</scope>
</reference>